<gene>
    <name evidence="2" type="ORF">GSMUA_264230.1</name>
</gene>
<evidence type="ECO:0000313" key="3">
    <source>
        <dbReference type="EnsemblPlants" id="Ma05_p11980.1"/>
    </source>
</evidence>
<dbReference type="Gramene" id="Ma05_t11980.1">
    <property type="protein sequence ID" value="Ma05_p11980.1"/>
    <property type="gene ID" value="Ma05_g11980"/>
</dbReference>
<protein>
    <submittedName>
        <fullName evidence="2">(wild Malaysian banana) hypothetical protein</fullName>
    </submittedName>
</protein>
<evidence type="ECO:0000313" key="2">
    <source>
        <dbReference type="EMBL" id="CAG1838246.1"/>
    </source>
</evidence>
<dbReference type="EnsemblPlants" id="Ma05_t11980.1">
    <property type="protein sequence ID" value="Ma05_p11980.1"/>
    <property type="gene ID" value="Ma05_g11980"/>
</dbReference>
<keyword evidence="4" id="KW-1185">Reference proteome</keyword>
<dbReference type="InParanoid" id="A0A804J3H7"/>
<accession>A0A804J3H7</accession>
<evidence type="ECO:0000313" key="4">
    <source>
        <dbReference type="Proteomes" id="UP000012960"/>
    </source>
</evidence>
<feature type="region of interest" description="Disordered" evidence="1">
    <location>
        <begin position="88"/>
        <end position="130"/>
    </location>
</feature>
<reference evidence="2" key="1">
    <citation type="submission" date="2021-03" db="EMBL/GenBank/DDBJ databases">
        <authorList>
            <consortium name="Genoscope - CEA"/>
            <person name="William W."/>
        </authorList>
    </citation>
    <scope>NUCLEOTIDE SEQUENCE</scope>
    <source>
        <strain evidence="2">Doubled-haploid Pahang</strain>
    </source>
</reference>
<evidence type="ECO:0000256" key="1">
    <source>
        <dbReference type="SAM" id="MobiDB-lite"/>
    </source>
</evidence>
<proteinExistence type="predicted"/>
<dbReference type="Proteomes" id="UP000012960">
    <property type="component" value="Unplaced"/>
</dbReference>
<organism evidence="3 4">
    <name type="scientific">Musa acuminata subsp. malaccensis</name>
    <name type="common">Wild banana</name>
    <name type="synonym">Musa malaccensis</name>
    <dbReference type="NCBI Taxonomy" id="214687"/>
    <lineage>
        <taxon>Eukaryota</taxon>
        <taxon>Viridiplantae</taxon>
        <taxon>Streptophyta</taxon>
        <taxon>Embryophyta</taxon>
        <taxon>Tracheophyta</taxon>
        <taxon>Spermatophyta</taxon>
        <taxon>Magnoliopsida</taxon>
        <taxon>Liliopsida</taxon>
        <taxon>Zingiberales</taxon>
        <taxon>Musaceae</taxon>
        <taxon>Musa</taxon>
    </lineage>
</organism>
<dbReference type="EMBL" id="HG996470">
    <property type="protein sequence ID" value="CAG1838246.1"/>
    <property type="molecule type" value="Genomic_DNA"/>
</dbReference>
<sequence length="130" mass="13950">MIWSIGPSFDSVFLTNGVGPILIDFSTCPCSCLAIIQPPSASLSPSSSTCSALQVSSPSCGHELTSLGHARTAMRGAERWKNEYSTPSSMGYFPRISPSAEHDDEEEEEFSSVYGVSKRLVPQGPNPLHN</sequence>
<name>A0A804J3H7_MUSAM</name>
<reference evidence="3" key="2">
    <citation type="submission" date="2021-05" db="UniProtKB">
        <authorList>
            <consortium name="EnsemblPlants"/>
        </authorList>
    </citation>
    <scope>IDENTIFICATION</scope>
    <source>
        <strain evidence="3">subsp. malaccensis</strain>
    </source>
</reference>
<dbReference type="AlphaFoldDB" id="A0A804J3H7"/>